<organism evidence="16 17">
    <name type="scientific">Eubacterium ramulus</name>
    <dbReference type="NCBI Taxonomy" id="39490"/>
    <lineage>
        <taxon>Bacteria</taxon>
        <taxon>Bacillati</taxon>
        <taxon>Bacillota</taxon>
        <taxon>Clostridia</taxon>
        <taxon>Eubacteriales</taxon>
        <taxon>Eubacteriaceae</taxon>
        <taxon>Eubacterium</taxon>
    </lineage>
</organism>
<dbReference type="InterPro" id="IPR036420">
    <property type="entry name" value="BRCT_dom_sf"/>
</dbReference>
<dbReference type="SUPFAM" id="SSF50249">
    <property type="entry name" value="Nucleic acid-binding proteins"/>
    <property type="match status" value="1"/>
</dbReference>
<dbReference type="SUPFAM" id="SSF47781">
    <property type="entry name" value="RuvA domain 2-like"/>
    <property type="match status" value="1"/>
</dbReference>
<dbReference type="Gene3D" id="6.20.10.30">
    <property type="match status" value="1"/>
</dbReference>
<dbReference type="Pfam" id="PF22745">
    <property type="entry name" value="Nlig-Ia"/>
    <property type="match status" value="1"/>
</dbReference>
<dbReference type="Pfam" id="PF03120">
    <property type="entry name" value="OB_DNA_ligase"/>
    <property type="match status" value="1"/>
</dbReference>
<feature type="binding site" evidence="14">
    <location>
        <position position="429"/>
    </location>
    <ligand>
        <name>Zn(2+)</name>
        <dbReference type="ChEBI" id="CHEBI:29105"/>
    </ligand>
</feature>
<evidence type="ECO:0000256" key="2">
    <source>
        <dbReference type="ARBA" id="ARBA00013308"/>
    </source>
</evidence>
<dbReference type="FunFam" id="1.10.287.610:FF:000002">
    <property type="entry name" value="DNA ligase"/>
    <property type="match status" value="1"/>
</dbReference>
<dbReference type="Pfam" id="PF00533">
    <property type="entry name" value="BRCT"/>
    <property type="match status" value="1"/>
</dbReference>
<evidence type="ECO:0000256" key="1">
    <source>
        <dbReference type="ARBA" id="ARBA00012722"/>
    </source>
</evidence>
<evidence type="ECO:0000256" key="10">
    <source>
        <dbReference type="ARBA" id="ARBA00023204"/>
    </source>
</evidence>
<dbReference type="Gene3D" id="3.30.470.30">
    <property type="entry name" value="DNA ligase/mRNA capping enzyme"/>
    <property type="match status" value="1"/>
</dbReference>
<evidence type="ECO:0000256" key="5">
    <source>
        <dbReference type="ARBA" id="ARBA00022723"/>
    </source>
</evidence>
<dbReference type="Gene3D" id="1.10.287.610">
    <property type="entry name" value="Helix hairpin bin"/>
    <property type="match status" value="1"/>
</dbReference>
<comment type="caution">
    <text evidence="16">The sequence shown here is derived from an EMBL/GenBank/DDBJ whole genome shotgun (WGS) entry which is preliminary data.</text>
</comment>
<keyword evidence="10 14" id="KW-0234">DNA repair</keyword>
<evidence type="ECO:0000256" key="7">
    <source>
        <dbReference type="ARBA" id="ARBA00022833"/>
    </source>
</evidence>
<dbReference type="GO" id="GO:0006281">
    <property type="term" value="P:DNA repair"/>
    <property type="evidence" value="ECO:0007669"/>
    <property type="project" value="UniProtKB-KW"/>
</dbReference>
<dbReference type="EC" id="6.5.1.2" evidence="1 14"/>
<feature type="binding site" evidence="14">
    <location>
        <begin position="84"/>
        <end position="85"/>
    </location>
    <ligand>
        <name>NAD(+)</name>
        <dbReference type="ChEBI" id="CHEBI:57540"/>
    </ligand>
</feature>
<dbReference type="PROSITE" id="PS01056">
    <property type="entry name" value="DNA_LIGASE_N2"/>
    <property type="match status" value="1"/>
</dbReference>
<dbReference type="Pfam" id="PF03119">
    <property type="entry name" value="DNA_ligase_ZBD"/>
    <property type="match status" value="1"/>
</dbReference>
<dbReference type="NCBIfam" id="TIGR00575">
    <property type="entry name" value="dnlj"/>
    <property type="match status" value="1"/>
</dbReference>
<feature type="binding site" evidence="14">
    <location>
        <position position="288"/>
    </location>
    <ligand>
        <name>NAD(+)</name>
        <dbReference type="ChEBI" id="CHEBI:57540"/>
    </ligand>
</feature>
<keyword evidence="6 14" id="KW-0227">DNA damage</keyword>
<dbReference type="AlphaFoldDB" id="A0A2V1JW52"/>
<evidence type="ECO:0000256" key="11">
    <source>
        <dbReference type="ARBA" id="ARBA00023211"/>
    </source>
</evidence>
<keyword evidence="3 14" id="KW-0436">Ligase</keyword>
<keyword evidence="5 14" id="KW-0479">Metal-binding</keyword>
<feature type="binding site" evidence="14">
    <location>
        <position position="406"/>
    </location>
    <ligand>
        <name>Zn(2+)</name>
        <dbReference type="ChEBI" id="CHEBI:29105"/>
    </ligand>
</feature>
<feature type="binding site" evidence="14">
    <location>
        <position position="312"/>
    </location>
    <ligand>
        <name>NAD(+)</name>
        <dbReference type="ChEBI" id="CHEBI:57540"/>
    </ligand>
</feature>
<dbReference type="InterPro" id="IPR004150">
    <property type="entry name" value="NAD_DNA_ligase_OB"/>
</dbReference>
<dbReference type="InterPro" id="IPR012340">
    <property type="entry name" value="NA-bd_OB-fold"/>
</dbReference>
<dbReference type="EMBL" id="JRFU01000003">
    <property type="protein sequence ID" value="PWE88074.1"/>
    <property type="molecule type" value="Genomic_DNA"/>
</dbReference>
<name>A0A2V1JW52_EUBRA</name>
<dbReference type="HAMAP" id="MF_01588">
    <property type="entry name" value="DNA_ligase_A"/>
    <property type="match status" value="1"/>
</dbReference>
<gene>
    <name evidence="14" type="primary">ligA</name>
    <name evidence="16" type="ORF">LG34_00210</name>
</gene>
<evidence type="ECO:0000256" key="13">
    <source>
        <dbReference type="ARBA" id="ARBA00060881"/>
    </source>
</evidence>
<dbReference type="RefSeq" id="WP_109214305.1">
    <property type="nucleotide sequence ID" value="NZ_JRFU01000003.1"/>
</dbReference>
<dbReference type="CDD" id="cd00114">
    <property type="entry name" value="LIGANc"/>
    <property type="match status" value="1"/>
</dbReference>
<accession>A0A2V1JW52</accession>
<feature type="binding site" evidence="14">
    <location>
        <position position="172"/>
    </location>
    <ligand>
        <name>NAD(+)</name>
        <dbReference type="ChEBI" id="CHEBI:57540"/>
    </ligand>
</feature>
<evidence type="ECO:0000256" key="9">
    <source>
        <dbReference type="ARBA" id="ARBA00023027"/>
    </source>
</evidence>
<dbReference type="SUPFAM" id="SSF56091">
    <property type="entry name" value="DNA ligase/mRNA capping enzyme, catalytic domain"/>
    <property type="match status" value="1"/>
</dbReference>
<evidence type="ECO:0000256" key="14">
    <source>
        <dbReference type="HAMAP-Rule" id="MF_01588"/>
    </source>
</evidence>
<evidence type="ECO:0000256" key="8">
    <source>
        <dbReference type="ARBA" id="ARBA00022842"/>
    </source>
</evidence>
<dbReference type="Proteomes" id="UP000245288">
    <property type="component" value="Unassembled WGS sequence"/>
</dbReference>
<feature type="binding site" evidence="14">
    <location>
        <position position="113"/>
    </location>
    <ligand>
        <name>NAD(+)</name>
        <dbReference type="ChEBI" id="CHEBI:57540"/>
    </ligand>
</feature>
<dbReference type="Gene3D" id="1.10.150.20">
    <property type="entry name" value="5' to 3' exonuclease, C-terminal subdomain"/>
    <property type="match status" value="2"/>
</dbReference>
<dbReference type="OrthoDB" id="9759736at2"/>
<dbReference type="InterPro" id="IPR001679">
    <property type="entry name" value="DNA_ligase"/>
</dbReference>
<dbReference type="Gene3D" id="3.40.50.10190">
    <property type="entry name" value="BRCT domain"/>
    <property type="match status" value="1"/>
</dbReference>
<dbReference type="InterPro" id="IPR004149">
    <property type="entry name" value="Znf_DNAligase_C4"/>
</dbReference>
<comment type="cofactor">
    <cofactor evidence="14">
        <name>Mg(2+)</name>
        <dbReference type="ChEBI" id="CHEBI:18420"/>
    </cofactor>
    <cofactor evidence="14">
        <name>Mn(2+)</name>
        <dbReference type="ChEBI" id="CHEBI:29035"/>
    </cofactor>
</comment>
<dbReference type="PIRSF" id="PIRSF001604">
    <property type="entry name" value="LigA"/>
    <property type="match status" value="1"/>
</dbReference>
<dbReference type="InterPro" id="IPR001357">
    <property type="entry name" value="BRCT_dom"/>
</dbReference>
<evidence type="ECO:0000256" key="4">
    <source>
        <dbReference type="ARBA" id="ARBA00022705"/>
    </source>
</evidence>
<feature type="binding site" evidence="14">
    <location>
        <begin position="34"/>
        <end position="38"/>
    </location>
    <ligand>
        <name>NAD(+)</name>
        <dbReference type="ChEBI" id="CHEBI:57540"/>
    </ligand>
</feature>
<proteinExistence type="inferred from homology"/>
<dbReference type="Gene3D" id="2.40.50.140">
    <property type="entry name" value="Nucleic acid-binding proteins"/>
    <property type="match status" value="1"/>
</dbReference>
<feature type="binding site" evidence="14">
    <location>
        <position position="409"/>
    </location>
    <ligand>
        <name>Zn(2+)</name>
        <dbReference type="ChEBI" id="CHEBI:29105"/>
    </ligand>
</feature>
<feature type="domain" description="BRCT" evidence="15">
    <location>
        <begin position="590"/>
        <end position="670"/>
    </location>
</feature>
<dbReference type="InterPro" id="IPR013840">
    <property type="entry name" value="DNAligase_N"/>
</dbReference>
<evidence type="ECO:0000259" key="15">
    <source>
        <dbReference type="PROSITE" id="PS50172"/>
    </source>
</evidence>
<dbReference type="GO" id="GO:0046872">
    <property type="term" value="F:metal ion binding"/>
    <property type="evidence" value="ECO:0007669"/>
    <property type="project" value="UniProtKB-KW"/>
</dbReference>
<dbReference type="SMART" id="SM00292">
    <property type="entry name" value="BRCT"/>
    <property type="match status" value="1"/>
</dbReference>
<dbReference type="PANTHER" id="PTHR23389:SF9">
    <property type="entry name" value="DNA LIGASE"/>
    <property type="match status" value="1"/>
</dbReference>
<dbReference type="SMART" id="SM00532">
    <property type="entry name" value="LIGANc"/>
    <property type="match status" value="1"/>
</dbReference>
<dbReference type="GO" id="GO:0006260">
    <property type="term" value="P:DNA replication"/>
    <property type="evidence" value="ECO:0007669"/>
    <property type="project" value="UniProtKB-KW"/>
</dbReference>
<feature type="active site" description="N6-AMP-lysine intermediate" evidence="14">
    <location>
        <position position="115"/>
    </location>
</feature>
<dbReference type="InterPro" id="IPR041663">
    <property type="entry name" value="DisA/LigA_HHH"/>
</dbReference>
<keyword evidence="9 14" id="KW-0520">NAD</keyword>
<dbReference type="FunFam" id="2.40.50.140:FF:000012">
    <property type="entry name" value="DNA ligase"/>
    <property type="match status" value="1"/>
</dbReference>
<comment type="function">
    <text evidence="14">DNA ligase that catalyzes the formation of phosphodiester linkages between 5'-phosphoryl and 3'-hydroxyl groups in double-stranded DNA using NAD as a coenzyme and as the energy source for the reaction. It is essential for DNA replication and repair of damaged DNA.</text>
</comment>
<dbReference type="Pfam" id="PF01653">
    <property type="entry name" value="DNA_ligase_aden"/>
    <property type="match status" value="1"/>
</dbReference>
<keyword evidence="11 14" id="KW-0464">Manganese</keyword>
<protein>
    <recommendedName>
        <fullName evidence="2 14">DNA ligase</fullName>
        <ecNumber evidence="1 14">6.5.1.2</ecNumber>
    </recommendedName>
    <alternativeName>
        <fullName evidence="14">Polydeoxyribonucleotide synthase [NAD(+)]</fullName>
    </alternativeName>
</protein>
<dbReference type="InterPro" id="IPR013839">
    <property type="entry name" value="DNAligase_adenylation"/>
</dbReference>
<dbReference type="GO" id="GO:0003911">
    <property type="term" value="F:DNA ligase (NAD+) activity"/>
    <property type="evidence" value="ECO:0007669"/>
    <property type="project" value="UniProtKB-UniRule"/>
</dbReference>
<evidence type="ECO:0000256" key="3">
    <source>
        <dbReference type="ARBA" id="ARBA00022598"/>
    </source>
</evidence>
<evidence type="ECO:0000313" key="17">
    <source>
        <dbReference type="Proteomes" id="UP000245288"/>
    </source>
</evidence>
<dbReference type="InterPro" id="IPR033136">
    <property type="entry name" value="DNA_ligase_CS"/>
</dbReference>
<dbReference type="FunFam" id="3.30.470.30:FF:000001">
    <property type="entry name" value="DNA ligase"/>
    <property type="match status" value="1"/>
</dbReference>
<dbReference type="SUPFAM" id="SSF52113">
    <property type="entry name" value="BRCT domain"/>
    <property type="match status" value="1"/>
</dbReference>
<comment type="catalytic activity">
    <reaction evidence="12 14">
        <text>NAD(+) + (deoxyribonucleotide)n-3'-hydroxyl + 5'-phospho-(deoxyribonucleotide)m = (deoxyribonucleotide)n+m + AMP + beta-nicotinamide D-nucleotide.</text>
        <dbReference type="EC" id="6.5.1.2"/>
    </reaction>
</comment>
<sequence length="670" mass="75758">MEQENYKVRAEELRKQIEYHSNRYYNMDDPEITDYEYDMMMQELKKLEKEHPELVIPDSPTQKVGGTAKRTAGVLVRHNVPMLSLQDVFSKEEVYEFVHEMQEQLENPEFVVEYKIDGLSMALRYEEGELKLAVTRGDGIIQGEDVTANARVISDVKKKLKQPLPYIEIRGEVYMKNADFEKVNETQEMLGKKTFANPRNCAAGTLRQLDSRITKERKLSMFVFNVQEVRGHEFKTHVEGYEYLKKQGVPVIEDYRVCHTADEVWDAICKIGENRGNLSYDIDGAVVKLNSIADRQKLGATSKVPRWAIAYKYPPEEKETKLLDIELSVGRTGRITPTAIFEPIRLCGTSVSRATLHNQDFINTLDVGIGDTIVVYKSGEIIPKIKEVRKEKRPADWQRFQIPDTCPVCGAKTVREKDTADIRCVSPDCPAQLERHIINFVGRDAMDIKGFGAVYVTELVRLGYIHDIADIYVLKNHREELIEQGIIGKEKNTDKLLDAIEQSKQNEPFRLLTGFGIQNVGKAAAKAIMRQFKSIDALAKADREQLLEVNDIGEVSAECILDYFASEKNQKILERLREYGLTMELAEDDTVGDLLAGLTIVVTGTLPNLGRKEAQELIEKNGGKAAGSVSKKTSYVLAGENAGSKLTKAEQLGIPVITEEEFLHMIQKDA</sequence>
<keyword evidence="17" id="KW-1185">Reference proteome</keyword>
<evidence type="ECO:0000256" key="6">
    <source>
        <dbReference type="ARBA" id="ARBA00022763"/>
    </source>
</evidence>
<keyword evidence="7 14" id="KW-0862">Zinc</keyword>
<keyword evidence="8 14" id="KW-0460">Magnesium</keyword>
<dbReference type="PROSITE" id="PS50172">
    <property type="entry name" value="BRCT"/>
    <property type="match status" value="1"/>
</dbReference>
<feature type="binding site" evidence="14">
    <location>
        <position position="136"/>
    </location>
    <ligand>
        <name>NAD(+)</name>
        <dbReference type="ChEBI" id="CHEBI:57540"/>
    </ligand>
</feature>
<feature type="binding site" evidence="14">
    <location>
        <position position="424"/>
    </location>
    <ligand>
        <name>Zn(2+)</name>
        <dbReference type="ChEBI" id="CHEBI:29105"/>
    </ligand>
</feature>
<comment type="similarity">
    <text evidence="13 14">Belongs to the NAD-dependent DNA ligase family. LigA subfamily.</text>
</comment>
<dbReference type="PANTHER" id="PTHR23389">
    <property type="entry name" value="CHROMOSOME TRANSMISSION FIDELITY FACTOR 18"/>
    <property type="match status" value="1"/>
</dbReference>
<reference evidence="16 17" key="1">
    <citation type="submission" date="2014-09" db="EMBL/GenBank/DDBJ databases">
        <title>Butyrate-producing bacteria isolated from human gut.</title>
        <authorList>
            <person name="Zhang Q."/>
            <person name="Zhao L."/>
        </authorList>
    </citation>
    <scope>NUCLEOTIDE SEQUENCE [LARGE SCALE GENOMIC DNA]</scope>
    <source>
        <strain evidence="16 17">21</strain>
    </source>
</reference>
<evidence type="ECO:0000313" key="16">
    <source>
        <dbReference type="EMBL" id="PWE88074.1"/>
    </source>
</evidence>
<dbReference type="NCBIfam" id="NF005932">
    <property type="entry name" value="PRK07956.1"/>
    <property type="match status" value="1"/>
</dbReference>
<dbReference type="Pfam" id="PF12826">
    <property type="entry name" value="HHH_2"/>
    <property type="match status" value="1"/>
</dbReference>
<dbReference type="InterPro" id="IPR010994">
    <property type="entry name" value="RuvA_2-like"/>
</dbReference>
<keyword evidence="4 14" id="KW-0235">DNA replication</keyword>
<evidence type="ECO:0000256" key="12">
    <source>
        <dbReference type="ARBA" id="ARBA00034005"/>
    </source>
</evidence>
<dbReference type="GO" id="GO:0005829">
    <property type="term" value="C:cytosol"/>
    <property type="evidence" value="ECO:0007669"/>
    <property type="project" value="TreeGrafter"/>
</dbReference>